<dbReference type="SUPFAM" id="SSF50341">
    <property type="entry name" value="CheW-like"/>
    <property type="match status" value="1"/>
</dbReference>
<feature type="domain" description="Histidine kinase" evidence="14">
    <location>
        <begin position="287"/>
        <end position="543"/>
    </location>
</feature>
<dbReference type="RefSeq" id="WP_186441153.1">
    <property type="nucleotide sequence ID" value="NZ_LT828542.1"/>
</dbReference>
<dbReference type="InterPro" id="IPR004105">
    <property type="entry name" value="CheA-like_dim"/>
</dbReference>
<feature type="region of interest" description="Disordered" evidence="13">
    <location>
        <begin position="228"/>
        <end position="287"/>
    </location>
</feature>
<evidence type="ECO:0000259" key="16">
    <source>
        <dbReference type="PROSITE" id="PS50894"/>
    </source>
</evidence>
<evidence type="ECO:0000256" key="5">
    <source>
        <dbReference type="ARBA" id="ARBA00022553"/>
    </source>
</evidence>
<dbReference type="AlphaFoldDB" id="A0A1W1HI28"/>
<keyword evidence="8 17" id="KW-0418">Kinase</keyword>
<comment type="function">
    <text evidence="11">Involved in the transmission of sensory signals from the chemoreceptors to the flagellar motors. CheA is autophosphorylated; it can transfer its phosphate group to either CheB or CheY.</text>
</comment>
<dbReference type="GO" id="GO:0000155">
    <property type="term" value="F:phosphorelay sensor kinase activity"/>
    <property type="evidence" value="ECO:0007669"/>
    <property type="project" value="InterPro"/>
</dbReference>
<sequence>MENYDIDPQILAGFIDETTENLQAVEEMLETLEKNPDDMEIVNTIFRPIHSLKGTSPFFGLVRTKELSHSMENLLDAVRKGQKKVSKKLINTLMPGLDQLLLIFERIRSGKEEVDDINHHNSIRESIETLLTSPEESEKALTEALPPTEEPEIIDVLIKNLNAVREIVPLQDLYIIDQTMELLFRLSAENELENEIIKENAKKEIEIAKEKSNIEAIAKESDIGTINKEDDRTRIGTTSKKPLKEITKEEEERRQSDRRSGDRRAGDRRKGDRRQLSDSTASVPVAEMDKTMRVSEKSIDSFLEYVGELVVVEEMFNHLQKKIATLAFEQNLSQNFKRVIETFSNLSESLRTSIMEIRSVPAKFLLQKAPRLARSTAEASGKMVNITLEGENIKIDKSYLELLDAPLTHMVRNAVDHGIELPEERTDAGKTQTGTLRIAVEENKDNINLIVSEDGKGLDYEAIGRKALELGLIKKGEKPSHSQIVDLLFQSGVSTAKEITDISGRGVGMDVVKKNIDTAGGTISVESHAGIGTTFTITLPKSVSTQIVDGFLVKCGKETYVLPMEIIGESFVPAPKDITSVKGKKGEVVMRRGTLMEVIKLWKVLNGHNPEREIITSGKDSTKDDLSVDSREINCVMITVNTGNKPYALCVDQILGVQKVVVKHVEALPVEKNIFEGAAMMGDGSVAMIISTEGLRNV</sequence>
<dbReference type="InterPro" id="IPR036061">
    <property type="entry name" value="CheW-like_dom_sf"/>
</dbReference>
<dbReference type="Pfam" id="PF01627">
    <property type="entry name" value="Hpt"/>
    <property type="match status" value="1"/>
</dbReference>
<dbReference type="SUPFAM" id="SSF47226">
    <property type="entry name" value="Histidine-containing phosphotransfer domain, HPT domain"/>
    <property type="match status" value="1"/>
</dbReference>
<evidence type="ECO:0000256" key="12">
    <source>
        <dbReference type="PROSITE-ProRule" id="PRU00110"/>
    </source>
</evidence>
<dbReference type="InterPro" id="IPR036097">
    <property type="entry name" value="HisK_dim/P_sf"/>
</dbReference>
<accession>A0A1W1HI28</accession>
<dbReference type="Proteomes" id="UP000191931">
    <property type="component" value="Unassembled WGS sequence"/>
</dbReference>
<evidence type="ECO:0000259" key="15">
    <source>
        <dbReference type="PROSITE" id="PS50851"/>
    </source>
</evidence>
<dbReference type="FunFam" id="3.30.565.10:FF:000016">
    <property type="entry name" value="Chemotaxis protein CheA, putative"/>
    <property type="match status" value="1"/>
</dbReference>
<dbReference type="SMART" id="SM01231">
    <property type="entry name" value="H-kinase_dim"/>
    <property type="match status" value="1"/>
</dbReference>
<dbReference type="InterPro" id="IPR036890">
    <property type="entry name" value="HATPase_C_sf"/>
</dbReference>
<keyword evidence="5 12" id="KW-0597">Phosphoprotein</keyword>
<comment type="catalytic activity">
    <reaction evidence="1">
        <text>ATP + protein L-histidine = ADP + protein N-phospho-L-histidine.</text>
        <dbReference type="EC" id="2.7.13.3"/>
    </reaction>
</comment>
<proteinExistence type="predicted"/>
<keyword evidence="7" id="KW-0547">Nucleotide-binding</keyword>
<evidence type="ECO:0000256" key="1">
    <source>
        <dbReference type="ARBA" id="ARBA00000085"/>
    </source>
</evidence>
<evidence type="ECO:0000256" key="6">
    <source>
        <dbReference type="ARBA" id="ARBA00022679"/>
    </source>
</evidence>
<keyword evidence="9" id="KW-0067">ATP-binding</keyword>
<dbReference type="SMART" id="SM00387">
    <property type="entry name" value="HATPase_c"/>
    <property type="match status" value="1"/>
</dbReference>
<feature type="domain" description="CheW-like" evidence="15">
    <location>
        <begin position="547"/>
        <end position="698"/>
    </location>
</feature>
<evidence type="ECO:0000313" key="17">
    <source>
        <dbReference type="EMBL" id="SLM32083.1"/>
    </source>
</evidence>
<dbReference type="Pfam" id="PF02895">
    <property type="entry name" value="H-kinase_dim"/>
    <property type="match status" value="1"/>
</dbReference>
<dbReference type="GO" id="GO:0005524">
    <property type="term" value="F:ATP binding"/>
    <property type="evidence" value="ECO:0007669"/>
    <property type="project" value="UniProtKB-KW"/>
</dbReference>
<organism evidence="17 18">
    <name type="scientific">Desulfamplus magnetovallimortis</name>
    <dbReference type="NCBI Taxonomy" id="1246637"/>
    <lineage>
        <taxon>Bacteria</taxon>
        <taxon>Pseudomonadati</taxon>
        <taxon>Thermodesulfobacteriota</taxon>
        <taxon>Desulfobacteria</taxon>
        <taxon>Desulfobacterales</taxon>
        <taxon>Desulfobacteraceae</taxon>
        <taxon>Desulfamplus</taxon>
    </lineage>
</organism>
<dbReference type="PRINTS" id="PR00344">
    <property type="entry name" value="BCTRLSENSOR"/>
</dbReference>
<reference evidence="17 18" key="1">
    <citation type="submission" date="2017-03" db="EMBL/GenBank/DDBJ databases">
        <authorList>
            <person name="Afonso C.L."/>
            <person name="Miller P.J."/>
            <person name="Scott M.A."/>
            <person name="Spackman E."/>
            <person name="Goraichik I."/>
            <person name="Dimitrov K.M."/>
            <person name="Suarez D.L."/>
            <person name="Swayne D.E."/>
        </authorList>
    </citation>
    <scope>NUCLEOTIDE SEQUENCE [LARGE SCALE GENOMIC DNA]</scope>
    <source>
        <strain evidence="17">PRJEB14757</strain>
    </source>
</reference>
<dbReference type="Pfam" id="PF02518">
    <property type="entry name" value="HATPase_c"/>
    <property type="match status" value="1"/>
</dbReference>
<evidence type="ECO:0000256" key="8">
    <source>
        <dbReference type="ARBA" id="ARBA00022777"/>
    </source>
</evidence>
<dbReference type="Gene3D" id="2.30.30.40">
    <property type="entry name" value="SH3 Domains"/>
    <property type="match status" value="1"/>
</dbReference>
<name>A0A1W1HI28_9BACT</name>
<dbReference type="EC" id="2.7.13.3" evidence="2"/>
<evidence type="ECO:0000259" key="14">
    <source>
        <dbReference type="PROSITE" id="PS50109"/>
    </source>
</evidence>
<keyword evidence="4" id="KW-0145">Chemotaxis</keyword>
<keyword evidence="6 17" id="KW-0808">Transferase</keyword>
<dbReference type="SMART" id="SM00073">
    <property type="entry name" value="HPT"/>
    <property type="match status" value="1"/>
</dbReference>
<evidence type="ECO:0000256" key="4">
    <source>
        <dbReference type="ARBA" id="ARBA00022500"/>
    </source>
</evidence>
<dbReference type="PROSITE" id="PS50109">
    <property type="entry name" value="HIS_KIN"/>
    <property type="match status" value="1"/>
</dbReference>
<dbReference type="PANTHER" id="PTHR43395">
    <property type="entry name" value="SENSOR HISTIDINE KINASE CHEA"/>
    <property type="match status" value="1"/>
</dbReference>
<evidence type="ECO:0000313" key="18">
    <source>
        <dbReference type="Proteomes" id="UP000191931"/>
    </source>
</evidence>
<evidence type="ECO:0000256" key="10">
    <source>
        <dbReference type="ARBA" id="ARBA00023012"/>
    </source>
</evidence>
<dbReference type="InterPro" id="IPR037006">
    <property type="entry name" value="CheA-like_homodim_sf"/>
</dbReference>
<dbReference type="CDD" id="cd00088">
    <property type="entry name" value="HPT"/>
    <property type="match status" value="1"/>
</dbReference>
<dbReference type="Gene3D" id="3.30.565.10">
    <property type="entry name" value="Histidine kinase-like ATPase, C-terminal domain"/>
    <property type="match status" value="1"/>
</dbReference>
<evidence type="ECO:0000256" key="7">
    <source>
        <dbReference type="ARBA" id="ARBA00022741"/>
    </source>
</evidence>
<protein>
    <recommendedName>
        <fullName evidence="3">Chemotaxis protein CheA</fullName>
        <ecNumber evidence="2">2.7.13.3</ecNumber>
    </recommendedName>
</protein>
<evidence type="ECO:0000256" key="11">
    <source>
        <dbReference type="ARBA" id="ARBA00035100"/>
    </source>
</evidence>
<dbReference type="InterPro" id="IPR051315">
    <property type="entry name" value="Bact_Chemotaxis_CheA"/>
</dbReference>
<dbReference type="InterPro" id="IPR008207">
    <property type="entry name" value="Sig_transdc_His_kin_Hpt_dom"/>
</dbReference>
<feature type="compositionally biased region" description="Basic and acidic residues" evidence="13">
    <location>
        <begin position="242"/>
        <end position="276"/>
    </location>
</feature>
<keyword evidence="18" id="KW-1185">Reference proteome</keyword>
<dbReference type="InterPro" id="IPR002545">
    <property type="entry name" value="CheW-lke_dom"/>
</dbReference>
<dbReference type="SUPFAM" id="SSF55874">
    <property type="entry name" value="ATPase domain of HSP90 chaperone/DNA topoisomerase II/histidine kinase"/>
    <property type="match status" value="1"/>
</dbReference>
<evidence type="ECO:0000256" key="2">
    <source>
        <dbReference type="ARBA" id="ARBA00012438"/>
    </source>
</evidence>
<dbReference type="STRING" id="1246637.MTBBW1_570004"/>
<feature type="modified residue" description="Phosphohistidine" evidence="12">
    <location>
        <position position="50"/>
    </location>
</feature>
<evidence type="ECO:0000256" key="13">
    <source>
        <dbReference type="SAM" id="MobiDB-lite"/>
    </source>
</evidence>
<dbReference type="PANTHER" id="PTHR43395:SF10">
    <property type="entry name" value="CHEMOTAXIS PROTEIN CHEA"/>
    <property type="match status" value="1"/>
</dbReference>
<gene>
    <name evidence="17" type="ORF">MTBBW1_570004</name>
</gene>
<dbReference type="Gene3D" id="1.10.287.560">
    <property type="entry name" value="Histidine kinase CheA-like, homodimeric domain"/>
    <property type="match status" value="1"/>
</dbReference>
<dbReference type="GO" id="GO:0005737">
    <property type="term" value="C:cytoplasm"/>
    <property type="evidence" value="ECO:0007669"/>
    <property type="project" value="InterPro"/>
</dbReference>
<dbReference type="InterPro" id="IPR036641">
    <property type="entry name" value="HPT_dom_sf"/>
</dbReference>
<dbReference type="InterPro" id="IPR005467">
    <property type="entry name" value="His_kinase_dom"/>
</dbReference>
<dbReference type="Gene3D" id="1.20.120.160">
    <property type="entry name" value="HPT domain"/>
    <property type="match status" value="1"/>
</dbReference>
<feature type="domain" description="HPt" evidence="16">
    <location>
        <begin position="3"/>
        <end position="107"/>
    </location>
</feature>
<dbReference type="PROSITE" id="PS50851">
    <property type="entry name" value="CHEW"/>
    <property type="match status" value="1"/>
</dbReference>
<dbReference type="SMART" id="SM00260">
    <property type="entry name" value="CheW"/>
    <property type="match status" value="1"/>
</dbReference>
<dbReference type="Pfam" id="PF01584">
    <property type="entry name" value="CheW"/>
    <property type="match status" value="1"/>
</dbReference>
<dbReference type="InterPro" id="IPR004358">
    <property type="entry name" value="Sig_transdc_His_kin-like_C"/>
</dbReference>
<dbReference type="SUPFAM" id="SSF47384">
    <property type="entry name" value="Homodimeric domain of signal transducing histidine kinase"/>
    <property type="match status" value="1"/>
</dbReference>
<dbReference type="InterPro" id="IPR003594">
    <property type="entry name" value="HATPase_dom"/>
</dbReference>
<dbReference type="PROSITE" id="PS50894">
    <property type="entry name" value="HPT"/>
    <property type="match status" value="1"/>
</dbReference>
<dbReference type="EMBL" id="FWEV01000300">
    <property type="protein sequence ID" value="SLM32083.1"/>
    <property type="molecule type" value="Genomic_DNA"/>
</dbReference>
<keyword evidence="10" id="KW-0902">Two-component regulatory system</keyword>
<dbReference type="GO" id="GO:0006935">
    <property type="term" value="P:chemotaxis"/>
    <property type="evidence" value="ECO:0007669"/>
    <property type="project" value="UniProtKB-KW"/>
</dbReference>
<evidence type="ECO:0000256" key="3">
    <source>
        <dbReference type="ARBA" id="ARBA00021495"/>
    </source>
</evidence>
<evidence type="ECO:0000256" key="9">
    <source>
        <dbReference type="ARBA" id="ARBA00022840"/>
    </source>
</evidence>